<dbReference type="EMBL" id="CAJNNV010028891">
    <property type="protein sequence ID" value="CAE8626060.1"/>
    <property type="molecule type" value="Genomic_DNA"/>
</dbReference>
<proteinExistence type="predicted"/>
<evidence type="ECO:0000313" key="3">
    <source>
        <dbReference type="Proteomes" id="UP000654075"/>
    </source>
</evidence>
<protein>
    <recommendedName>
        <fullName evidence="4">Mei2-like C-terminal RNA recognition motif domain-containing protein</fullName>
    </recommendedName>
</protein>
<dbReference type="Proteomes" id="UP000654075">
    <property type="component" value="Unassembled WGS sequence"/>
</dbReference>
<evidence type="ECO:0000313" key="2">
    <source>
        <dbReference type="EMBL" id="CAE8626060.1"/>
    </source>
</evidence>
<sequence>MEGGEKIHTVAVMLGPQNLQIMTVESAAAIFSRFGEVASLDLTQRNTTGLVLVSFFDLVSAITVLELFPTAHLVDQRRPWGGSQRQGAQNVPPKAASAPRLVTAATPKATFSAPRLFTWPRATAPQISERTGTSTCGATGSVSGSGAFLSGEWGASSSSDRAWGSGANVPLVPGSSKAASKAASAPKVQPTLASVLRPLPPPRPPTEDLQQSDVIPSQILSAEDKRTTVMLRSKPKLSDPTHLIRFIDLCQLSSRLRFFYMPYDKRRNRYCGFAFVNLRTAMDVLMLHMQLLQGRAAELGDWGLGEELTPELHLSYARLQGQEQLIQHFGGSSIMLEPDANKRPQFFDAIFSSQDNVAYATVPSPGTSLGSRASDPFDEGTLRVLAGYGLPQEL</sequence>
<reference evidence="2" key="1">
    <citation type="submission" date="2021-02" db="EMBL/GenBank/DDBJ databases">
        <authorList>
            <person name="Dougan E. K."/>
            <person name="Rhodes N."/>
            <person name="Thang M."/>
            <person name="Chan C."/>
        </authorList>
    </citation>
    <scope>NUCLEOTIDE SEQUENCE</scope>
</reference>
<comment type="caution">
    <text evidence="2">The sequence shown here is derived from an EMBL/GenBank/DDBJ whole genome shotgun (WGS) entry which is preliminary data.</text>
</comment>
<evidence type="ECO:0008006" key="4">
    <source>
        <dbReference type="Google" id="ProtNLM"/>
    </source>
</evidence>
<evidence type="ECO:0000256" key="1">
    <source>
        <dbReference type="SAM" id="MobiDB-lite"/>
    </source>
</evidence>
<accession>A0A813GTC4</accession>
<gene>
    <name evidence="2" type="ORF">PGLA1383_LOCUS43035</name>
</gene>
<name>A0A813GTC4_POLGL</name>
<dbReference type="AlphaFoldDB" id="A0A813GTC4"/>
<organism evidence="2 3">
    <name type="scientific">Polarella glacialis</name>
    <name type="common">Dinoflagellate</name>
    <dbReference type="NCBI Taxonomy" id="89957"/>
    <lineage>
        <taxon>Eukaryota</taxon>
        <taxon>Sar</taxon>
        <taxon>Alveolata</taxon>
        <taxon>Dinophyceae</taxon>
        <taxon>Suessiales</taxon>
        <taxon>Suessiaceae</taxon>
        <taxon>Polarella</taxon>
    </lineage>
</organism>
<feature type="region of interest" description="Disordered" evidence="1">
    <location>
        <begin position="79"/>
        <end position="100"/>
    </location>
</feature>
<dbReference type="OrthoDB" id="417481at2759"/>
<keyword evidence="3" id="KW-1185">Reference proteome</keyword>